<dbReference type="Gene3D" id="2.60.40.180">
    <property type="entry name" value="Transthyretin/hydroxyisourate hydrolase domain"/>
    <property type="match status" value="1"/>
</dbReference>
<keyword evidence="2" id="KW-0378">Hydrolase</keyword>
<comment type="caution">
    <text evidence="2">The sequence shown here is derived from an EMBL/GenBank/DDBJ whole genome shotgun (WGS) entry which is preliminary data.</text>
</comment>
<accession>A0ABS5KM88</accession>
<proteinExistence type="predicted"/>
<dbReference type="GO" id="GO:0033971">
    <property type="term" value="F:hydroxyisourate hydrolase activity"/>
    <property type="evidence" value="ECO:0007669"/>
    <property type="project" value="UniProtKB-EC"/>
</dbReference>
<keyword evidence="3" id="KW-1185">Reference proteome</keyword>
<dbReference type="EC" id="3.5.2.17" evidence="2"/>
<dbReference type="SUPFAM" id="SSF49472">
    <property type="entry name" value="Transthyretin (synonym: prealbumin)"/>
    <property type="match status" value="1"/>
</dbReference>
<dbReference type="PANTHER" id="PTHR10395">
    <property type="entry name" value="URICASE AND TRANSTHYRETIN-RELATED"/>
    <property type="match status" value="1"/>
</dbReference>
<dbReference type="InterPro" id="IPR023416">
    <property type="entry name" value="Transthyretin/HIU_hydrolase_d"/>
</dbReference>
<dbReference type="PANTHER" id="PTHR10395:SF7">
    <property type="entry name" value="5-HYDROXYISOURATE HYDROLASE"/>
    <property type="match status" value="1"/>
</dbReference>
<evidence type="ECO:0000259" key="1">
    <source>
        <dbReference type="Pfam" id="PF00576"/>
    </source>
</evidence>
<evidence type="ECO:0000313" key="3">
    <source>
        <dbReference type="Proteomes" id="UP000730482"/>
    </source>
</evidence>
<dbReference type="Proteomes" id="UP000730482">
    <property type="component" value="Unassembled WGS sequence"/>
</dbReference>
<dbReference type="InterPro" id="IPR036817">
    <property type="entry name" value="Transthyretin/HIU_hydrolase_sf"/>
</dbReference>
<dbReference type="Pfam" id="PF00576">
    <property type="entry name" value="Transthyretin"/>
    <property type="match status" value="1"/>
</dbReference>
<feature type="domain" description="Transthyretin/hydroxyisourate hydrolase" evidence="1">
    <location>
        <begin position="3"/>
        <end position="109"/>
    </location>
</feature>
<evidence type="ECO:0000313" key="2">
    <source>
        <dbReference type="EMBL" id="MBS2547173.1"/>
    </source>
</evidence>
<dbReference type="RefSeq" id="WP_212008774.1">
    <property type="nucleotide sequence ID" value="NZ_JAAFYZ010000023.1"/>
</dbReference>
<name>A0ABS5KM88_9ACTN</name>
<gene>
    <name evidence="2" type="ORF">KGQ19_09840</name>
</gene>
<dbReference type="EMBL" id="JAAFYZ010000023">
    <property type="protein sequence ID" value="MBS2547173.1"/>
    <property type="molecule type" value="Genomic_DNA"/>
</dbReference>
<protein>
    <submittedName>
        <fullName evidence="2">Hydroxyisourate hydrolase</fullName>
        <ecNumber evidence="2">3.5.2.17</ecNumber>
    </submittedName>
</protein>
<reference evidence="2 3" key="1">
    <citation type="submission" date="2020-02" db="EMBL/GenBank/DDBJ databases">
        <title>Acidophilic actinobacteria isolated from forest soil.</title>
        <authorList>
            <person name="Golinska P."/>
        </authorList>
    </citation>
    <scope>NUCLEOTIDE SEQUENCE [LARGE SCALE GENOMIC DNA]</scope>
    <source>
        <strain evidence="2 3">NL8</strain>
    </source>
</reference>
<organism evidence="2 3">
    <name type="scientific">Catenulispora pinistramenti</name>
    <dbReference type="NCBI Taxonomy" id="2705254"/>
    <lineage>
        <taxon>Bacteria</taxon>
        <taxon>Bacillati</taxon>
        <taxon>Actinomycetota</taxon>
        <taxon>Actinomycetes</taxon>
        <taxon>Catenulisporales</taxon>
        <taxon>Catenulisporaceae</taxon>
        <taxon>Catenulispora</taxon>
    </lineage>
</organism>
<sequence length="132" mass="14394">MKLSVHVIDSAFGLPAAEVRVVLRRVRDTERVDLATGLTGSDGRLLIWEGDPRGTGTYELDFDLDGYYATTGNVSLFPRALLQVRITEATESLHIPLLIAPYLMLSYRGSAQHDVLPALGAAISGAQADRLW</sequence>